<protein>
    <submittedName>
        <fullName evidence="2">Uncharacterized protein</fullName>
    </submittedName>
</protein>
<dbReference type="EMBL" id="GGEC01075399">
    <property type="protein sequence ID" value="MBX55883.1"/>
    <property type="molecule type" value="Transcribed_RNA"/>
</dbReference>
<reference evidence="2" key="1">
    <citation type="submission" date="2018-02" db="EMBL/GenBank/DDBJ databases">
        <title>Rhizophora mucronata_Transcriptome.</title>
        <authorList>
            <person name="Meera S.P."/>
            <person name="Sreeshan A."/>
            <person name="Augustine A."/>
        </authorList>
    </citation>
    <scope>NUCLEOTIDE SEQUENCE</scope>
    <source>
        <tissue evidence="2">Leaf</tissue>
    </source>
</reference>
<accession>A0A2P2PMC4</accession>
<name>A0A2P2PMC4_RHIMU</name>
<evidence type="ECO:0000256" key="1">
    <source>
        <dbReference type="SAM" id="SignalP"/>
    </source>
</evidence>
<keyword evidence="1" id="KW-0732">Signal</keyword>
<evidence type="ECO:0000313" key="2">
    <source>
        <dbReference type="EMBL" id="MBX55883.1"/>
    </source>
</evidence>
<feature type="signal peptide" evidence="1">
    <location>
        <begin position="1"/>
        <end position="25"/>
    </location>
</feature>
<dbReference type="AlphaFoldDB" id="A0A2P2PMC4"/>
<sequence length="56" mass="6362">MLSNFFTHLIISVHMLLSTRPSAMCSHTQFISQPRLNCGTLYSIDWEQFSSSVLAN</sequence>
<feature type="chain" id="PRO_5015147560" evidence="1">
    <location>
        <begin position="26"/>
        <end position="56"/>
    </location>
</feature>
<organism evidence="2">
    <name type="scientific">Rhizophora mucronata</name>
    <name type="common">Asiatic mangrove</name>
    <dbReference type="NCBI Taxonomy" id="61149"/>
    <lineage>
        <taxon>Eukaryota</taxon>
        <taxon>Viridiplantae</taxon>
        <taxon>Streptophyta</taxon>
        <taxon>Embryophyta</taxon>
        <taxon>Tracheophyta</taxon>
        <taxon>Spermatophyta</taxon>
        <taxon>Magnoliopsida</taxon>
        <taxon>eudicotyledons</taxon>
        <taxon>Gunneridae</taxon>
        <taxon>Pentapetalae</taxon>
        <taxon>rosids</taxon>
        <taxon>fabids</taxon>
        <taxon>Malpighiales</taxon>
        <taxon>Rhizophoraceae</taxon>
        <taxon>Rhizophora</taxon>
    </lineage>
</organism>
<proteinExistence type="predicted"/>